<keyword evidence="2" id="KW-1185">Reference proteome</keyword>
<gene>
    <name evidence="1" type="ORF">D187_002378</name>
</gene>
<dbReference type="Proteomes" id="UP000011682">
    <property type="component" value="Unassembled WGS sequence"/>
</dbReference>
<evidence type="ECO:0000313" key="1">
    <source>
        <dbReference type="EMBL" id="EPX60292.1"/>
    </source>
</evidence>
<protein>
    <submittedName>
        <fullName evidence="1">Uncharacterized protein</fullName>
    </submittedName>
</protein>
<reference evidence="1" key="1">
    <citation type="submission" date="2013-05" db="EMBL/GenBank/DDBJ databases">
        <title>Genome assembly of Cystobacter fuscus DSM 2262.</title>
        <authorList>
            <person name="Sharma G."/>
            <person name="Khatri I."/>
            <person name="Kaur C."/>
            <person name="Mayilraj S."/>
            <person name="Subramanian S."/>
        </authorList>
    </citation>
    <scope>NUCLEOTIDE SEQUENCE [LARGE SCALE GENOMIC DNA]</scope>
    <source>
        <strain evidence="1">DSM 2262</strain>
    </source>
</reference>
<accession>S9PDB5</accession>
<organism evidence="1 2">
    <name type="scientific">Cystobacter fuscus (strain ATCC 25194 / DSM 2262 / NBRC 100088 / M29)</name>
    <dbReference type="NCBI Taxonomy" id="1242864"/>
    <lineage>
        <taxon>Bacteria</taxon>
        <taxon>Pseudomonadati</taxon>
        <taxon>Myxococcota</taxon>
        <taxon>Myxococcia</taxon>
        <taxon>Myxococcales</taxon>
        <taxon>Cystobacterineae</taxon>
        <taxon>Archangiaceae</taxon>
        <taxon>Cystobacter</taxon>
    </lineage>
</organism>
<proteinExistence type="predicted"/>
<dbReference type="EMBL" id="ANAH02000014">
    <property type="protein sequence ID" value="EPX60292.1"/>
    <property type="molecule type" value="Genomic_DNA"/>
</dbReference>
<evidence type="ECO:0000313" key="2">
    <source>
        <dbReference type="Proteomes" id="UP000011682"/>
    </source>
</evidence>
<comment type="caution">
    <text evidence="1">The sequence shown here is derived from an EMBL/GenBank/DDBJ whole genome shotgun (WGS) entry which is preliminary data.</text>
</comment>
<dbReference type="AlphaFoldDB" id="S9PDB5"/>
<sequence length="52" mass="5330">MRAIGVAVGVLATARGEGLRWGGPCHGGFPSRHDGEGDVWKGARALDELDGA</sequence>
<name>S9PDB5_CYSF2</name>